<keyword evidence="2" id="KW-1185">Reference proteome</keyword>
<protein>
    <submittedName>
        <fullName evidence="1">HutD family protein</fullName>
    </submittedName>
</protein>
<proteinExistence type="predicted"/>
<dbReference type="PANTHER" id="PTHR37943">
    <property type="entry name" value="PROTEIN VES"/>
    <property type="match status" value="1"/>
</dbReference>
<dbReference type="EMBL" id="VLTJ01000010">
    <property type="protein sequence ID" value="TSH97399.1"/>
    <property type="molecule type" value="Genomic_DNA"/>
</dbReference>
<dbReference type="Gene3D" id="2.60.120.10">
    <property type="entry name" value="Jelly Rolls"/>
    <property type="match status" value="1"/>
</dbReference>
<accession>A0A556AWT0</accession>
<dbReference type="InterPro" id="IPR010282">
    <property type="entry name" value="Uncharacterised_HutD/Ves"/>
</dbReference>
<dbReference type="InterPro" id="IPR011051">
    <property type="entry name" value="RmlC_Cupin_sf"/>
</dbReference>
<evidence type="ECO:0000313" key="2">
    <source>
        <dbReference type="Proteomes" id="UP000318405"/>
    </source>
</evidence>
<dbReference type="CDD" id="cd20293">
    <property type="entry name" value="cupin_HutD_N"/>
    <property type="match status" value="1"/>
</dbReference>
<organism evidence="1 2">
    <name type="scientific">Verticiella sediminum</name>
    <dbReference type="NCBI Taxonomy" id="1247510"/>
    <lineage>
        <taxon>Bacteria</taxon>
        <taxon>Pseudomonadati</taxon>
        <taxon>Pseudomonadota</taxon>
        <taxon>Betaproteobacteria</taxon>
        <taxon>Burkholderiales</taxon>
        <taxon>Alcaligenaceae</taxon>
        <taxon>Verticiella</taxon>
    </lineage>
</organism>
<gene>
    <name evidence="1" type="ORF">FOZ76_06665</name>
</gene>
<dbReference type="Pfam" id="PF05962">
    <property type="entry name" value="HutD"/>
    <property type="match status" value="1"/>
</dbReference>
<dbReference type="OrthoDB" id="9800082at2"/>
<dbReference type="AlphaFoldDB" id="A0A556AWT0"/>
<evidence type="ECO:0000313" key="1">
    <source>
        <dbReference type="EMBL" id="TSH97399.1"/>
    </source>
</evidence>
<dbReference type="Proteomes" id="UP000318405">
    <property type="component" value="Unassembled WGS sequence"/>
</dbReference>
<dbReference type="PANTHER" id="PTHR37943:SF1">
    <property type="entry name" value="PROTEIN VES"/>
    <property type="match status" value="1"/>
</dbReference>
<dbReference type="RefSeq" id="WP_143947354.1">
    <property type="nucleotide sequence ID" value="NZ_BAABMB010000001.1"/>
</dbReference>
<dbReference type="SUPFAM" id="SSF51182">
    <property type="entry name" value="RmlC-like cupins"/>
    <property type="match status" value="1"/>
</dbReference>
<name>A0A556AWT0_9BURK</name>
<sequence length="200" mass="21068">MAVTPVGARLRHVVLADLPASPWRNGGGETREIVCVPAGADMAEFDWRLSVATIARTGPFSAFPGVDRVITLLEGEGVVLRSTDGLIEHALTAPLVPYAFSGDVAMDCELVGACMDFNVMVRRSTTRADVTVQRVAARTAPARAGAFYAAHGTWTVTGTEGESATLAAGTGAYWLDAEAGWRLHPHSTGAALLSVRFESV</sequence>
<dbReference type="InterPro" id="IPR014710">
    <property type="entry name" value="RmlC-like_jellyroll"/>
</dbReference>
<reference evidence="1 2" key="1">
    <citation type="submission" date="2019-07" db="EMBL/GenBank/DDBJ databases">
        <title>Qingshengfaniella alkalisoli gen. nov., sp. nov., isolated from saline soil.</title>
        <authorList>
            <person name="Xu L."/>
            <person name="Huang X.-X."/>
            <person name="Sun J.-Q."/>
        </authorList>
    </citation>
    <scope>NUCLEOTIDE SEQUENCE [LARGE SCALE GENOMIC DNA]</scope>
    <source>
        <strain evidence="1 2">DSM 27279</strain>
    </source>
</reference>
<comment type="caution">
    <text evidence="1">The sequence shown here is derived from an EMBL/GenBank/DDBJ whole genome shotgun (WGS) entry which is preliminary data.</text>
</comment>